<dbReference type="PANTHER" id="PTHR24198:SF165">
    <property type="entry name" value="ANKYRIN REPEAT-CONTAINING PROTEIN-RELATED"/>
    <property type="match status" value="1"/>
</dbReference>
<dbReference type="Proteomes" id="UP000030106">
    <property type="component" value="Unassembled WGS sequence"/>
</dbReference>
<feature type="domain" description="F-box" evidence="3">
    <location>
        <begin position="13"/>
        <end position="58"/>
    </location>
</feature>
<comment type="caution">
    <text evidence="4">The sequence shown here is derived from an EMBL/GenBank/DDBJ whole genome shotgun (WGS) entry which is preliminary data.</text>
</comment>
<dbReference type="CDD" id="cd09917">
    <property type="entry name" value="F-box_SF"/>
    <property type="match status" value="1"/>
</dbReference>
<keyword evidence="2" id="KW-0040">ANK repeat</keyword>
<dbReference type="InterPro" id="IPR001810">
    <property type="entry name" value="F-box_dom"/>
</dbReference>
<dbReference type="AlphaFoldDB" id="A0A0A2VZ26"/>
<gene>
    <name evidence="4" type="ORF">BBAD15_g8740</name>
</gene>
<dbReference type="PANTHER" id="PTHR24198">
    <property type="entry name" value="ANKYRIN REPEAT AND PROTEIN KINASE DOMAIN-CONTAINING PROTEIN"/>
    <property type="match status" value="1"/>
</dbReference>
<evidence type="ECO:0000313" key="4">
    <source>
        <dbReference type="EMBL" id="KGQ05999.1"/>
    </source>
</evidence>
<dbReference type="SMART" id="SM00248">
    <property type="entry name" value="ANK"/>
    <property type="match status" value="5"/>
</dbReference>
<evidence type="ECO:0000256" key="2">
    <source>
        <dbReference type="ARBA" id="ARBA00023043"/>
    </source>
</evidence>
<evidence type="ECO:0000259" key="3">
    <source>
        <dbReference type="PROSITE" id="PS50181"/>
    </source>
</evidence>
<evidence type="ECO:0000256" key="1">
    <source>
        <dbReference type="ARBA" id="ARBA00022737"/>
    </source>
</evidence>
<dbReference type="InterPro" id="IPR036770">
    <property type="entry name" value="Ankyrin_rpt-contain_sf"/>
</dbReference>
<evidence type="ECO:0000313" key="5">
    <source>
        <dbReference type="Proteomes" id="UP000030106"/>
    </source>
</evidence>
<dbReference type="Pfam" id="PF12796">
    <property type="entry name" value="Ank_2"/>
    <property type="match status" value="1"/>
</dbReference>
<name>A0A0A2VZ26_BEABA</name>
<organism evidence="4 5">
    <name type="scientific">Beauveria bassiana D1-5</name>
    <dbReference type="NCBI Taxonomy" id="1245745"/>
    <lineage>
        <taxon>Eukaryota</taxon>
        <taxon>Fungi</taxon>
        <taxon>Dikarya</taxon>
        <taxon>Ascomycota</taxon>
        <taxon>Pezizomycotina</taxon>
        <taxon>Sordariomycetes</taxon>
        <taxon>Hypocreomycetidae</taxon>
        <taxon>Hypocreales</taxon>
        <taxon>Cordycipitaceae</taxon>
        <taxon>Beauveria</taxon>
    </lineage>
</organism>
<dbReference type="OrthoDB" id="4870457at2759"/>
<proteinExistence type="predicted"/>
<reference evidence="4 5" key="1">
    <citation type="submission" date="2012-10" db="EMBL/GenBank/DDBJ databases">
        <title>Genome sequencing and analysis of entomopathogenic fungi Beauveria bassiana D1-5.</title>
        <authorList>
            <person name="Li Q."/>
            <person name="Wang L."/>
            <person name="Zhang Z."/>
            <person name="Wang Q."/>
            <person name="Ren J."/>
            <person name="Wang M."/>
            <person name="Xu W."/>
            <person name="Wang J."/>
            <person name="Lu Y."/>
            <person name="Du Q."/>
            <person name="Sun Z."/>
        </authorList>
    </citation>
    <scope>NUCLEOTIDE SEQUENCE [LARGE SCALE GENOMIC DNA]</scope>
    <source>
        <strain evidence="4 5">D1-5</strain>
    </source>
</reference>
<sequence length="359" mass="39371">MGNLKIKCVDSGQRSLTRLPNHLLVEIGSRLHRGDLRALVMTNKRFHAVFEEMLYTKDTSGPDDAKSLFWAAKCSNFVIVNKIINFGGNLDAPSGKLSGSNEKVTALVLSMNSGSRAMATMLVVAGANVDKAPNASKIPVFLALKKNWLNLLELMVSVGKTNLAVINEEGYGLLTAAAHLDNLNAVRYLLSVASRLSLKRPEKATAFHGAILRNNFAIFCLLLKNPHTSLNTPCEQGETPLQLACEQGKVGFVRALLGDARVSPRLPDAKSNDCLVLRALQAQKFDLVMLLLTHKNCCKPAAVVFTEACKLKRELIAGMALELLEPSKQQASEWRGLAQEHGLCDLVNMMTQMFELYLW</sequence>
<dbReference type="HOGENOM" id="CLU_771561_0_0_1"/>
<dbReference type="InterPro" id="IPR002110">
    <property type="entry name" value="Ankyrin_rpt"/>
</dbReference>
<accession>A0A0A2VZ26</accession>
<keyword evidence="1" id="KW-0677">Repeat</keyword>
<dbReference type="Gene3D" id="1.25.40.20">
    <property type="entry name" value="Ankyrin repeat-containing domain"/>
    <property type="match status" value="1"/>
</dbReference>
<dbReference type="PROSITE" id="PS50181">
    <property type="entry name" value="FBOX"/>
    <property type="match status" value="1"/>
</dbReference>
<dbReference type="STRING" id="1245745.A0A0A2VZ26"/>
<protein>
    <submittedName>
        <fullName evidence="4">E3 ubiquitin-protein ligase MIB2</fullName>
    </submittedName>
</protein>
<dbReference type="eggNOG" id="KOG4177">
    <property type="taxonomic scope" value="Eukaryota"/>
</dbReference>
<dbReference type="EMBL" id="ANFO01000892">
    <property type="protein sequence ID" value="KGQ05999.1"/>
    <property type="molecule type" value="Genomic_DNA"/>
</dbReference>
<dbReference type="SUPFAM" id="SSF48403">
    <property type="entry name" value="Ankyrin repeat"/>
    <property type="match status" value="1"/>
</dbReference>